<protein>
    <submittedName>
        <fullName evidence="2">Gliding motility protein</fullName>
    </submittedName>
</protein>
<dbReference type="Proteomes" id="UP000291117">
    <property type="component" value="Unassembled WGS sequence"/>
</dbReference>
<dbReference type="Gene3D" id="1.25.40.10">
    <property type="entry name" value="Tetratricopeptide repeat domain"/>
    <property type="match status" value="3"/>
</dbReference>
<dbReference type="PROSITE" id="PS51257">
    <property type="entry name" value="PROKAR_LIPOPROTEIN"/>
    <property type="match status" value="1"/>
</dbReference>
<keyword evidence="3" id="KW-1185">Reference proteome</keyword>
<dbReference type="InterPro" id="IPR019734">
    <property type="entry name" value="TPR_rpt"/>
</dbReference>
<comment type="caution">
    <text evidence="2">The sequence shown here is derived from an EMBL/GenBank/DDBJ whole genome shotgun (WGS) entry which is preliminary data.</text>
</comment>
<gene>
    <name evidence="2" type="ORF">EZ444_08060</name>
</gene>
<sequence length="943" mass="106600">MKNYAIHNIKVVLFSICVCIIYACGSQKDNATTRSMQNLTARYNYIYNSNVILTAHQQELAESFPENYDQILPVYLGPEIDDNFMVKEGTGGKSIDEVIKKAQVIILEKNYSNYLDDAYNLMGKAQFYKGNYFNATEYFDYTTKNFKKSTNSYIEALNWKARSLMQVKRLSEAKQELDTLAYAIAASKKNKAEPLATLAQMAIYQHKYPEAISFLKEAIKEGSNSQNKIRWTYILAQLSEQQKNYKEALLNYRRVERSNAPFEMYFNANLNQIKLNALLSTKKTNRQDELLALLKDDKNTDYNDQVYYQIAESLSADGDYDNAIKQYKKSIQKSAKNQYQKGLSYLKIADLNFKQLHNYLNAKLYYDSAVNTLPKSYPGYDIIVKKTQNLEYLTSRYQIISKEDTLQAIARLPEQDRLLKIQSLFVPVADKPLVIAQNNAVPSPFGAYESGSKKAPGSSTFYFNNPAALSTGYSDFKKKWGNRKLENNWRQSIRSSAQTTIQEITNVINNPAVTDPGQNALALAGKEAEIKAYADALPGTPELLAKSDQKIIDAYYDIANFYLQELNDPEEADEVYQILLARFPANNHLSATYYSLFLINKNKDEAKAEQYKNKILKEFPNSVYAKTILDPSFSIKQTEMETAINKQYNDIFDQYQQKEFNNVIQRVDEAQQANAANYLSPQYAYLKAISIGRTNSIDPLLTALNGITTAFPDDRLITPLAKDHIAYINAHLAEFKNRRIALPDFDPGESPFKAAQVYTPAPMPVQTPVQKPVATVVPTPVPTVVPKPVTVQPTLPVTKTDTIAAIKPVEIPATPVPVPAKVESIFSTATSTVYYYVIDVADAALTLSSSRFGIGQFNRGNYAGSNLKHQLKEFDNDQLVYVGNFSNFDDAKAYASGIAPQLKQIMKVPANIYSSFIISKENFDKLTSKDLLNKYLVFYKNNY</sequence>
<reference evidence="2 3" key="1">
    <citation type="submission" date="2019-02" db="EMBL/GenBank/DDBJ databases">
        <title>Pedobacter sp. RP-3-8 sp. nov., isolated from Arctic soil.</title>
        <authorList>
            <person name="Dahal R.H."/>
        </authorList>
    </citation>
    <scope>NUCLEOTIDE SEQUENCE [LARGE SCALE GENOMIC DNA]</scope>
    <source>
        <strain evidence="2 3">RP-3-8</strain>
    </source>
</reference>
<accession>A0A4R0NCA5</accession>
<proteinExistence type="predicted"/>
<dbReference type="SUPFAM" id="SSF48452">
    <property type="entry name" value="TPR-like"/>
    <property type="match status" value="2"/>
</dbReference>
<dbReference type="EMBL" id="SJSM01000003">
    <property type="protein sequence ID" value="TCC97855.1"/>
    <property type="molecule type" value="Genomic_DNA"/>
</dbReference>
<organism evidence="2 3">
    <name type="scientific">Pedobacter hiemivivus</name>
    <dbReference type="NCBI Taxonomy" id="2530454"/>
    <lineage>
        <taxon>Bacteria</taxon>
        <taxon>Pseudomonadati</taxon>
        <taxon>Bacteroidota</taxon>
        <taxon>Sphingobacteriia</taxon>
        <taxon>Sphingobacteriales</taxon>
        <taxon>Sphingobacteriaceae</taxon>
        <taxon>Pedobacter</taxon>
    </lineage>
</organism>
<keyword evidence="1" id="KW-0802">TPR repeat</keyword>
<name>A0A4R0NCA5_9SPHI</name>
<evidence type="ECO:0000313" key="3">
    <source>
        <dbReference type="Proteomes" id="UP000291117"/>
    </source>
</evidence>
<dbReference type="SMART" id="SM00028">
    <property type="entry name" value="TPR"/>
    <property type="match status" value="5"/>
</dbReference>
<dbReference type="InterPro" id="IPR011990">
    <property type="entry name" value="TPR-like_helical_dom_sf"/>
</dbReference>
<dbReference type="AlphaFoldDB" id="A0A4R0NCA5"/>
<dbReference type="PROSITE" id="PS50005">
    <property type="entry name" value="TPR"/>
    <property type="match status" value="1"/>
</dbReference>
<evidence type="ECO:0000313" key="2">
    <source>
        <dbReference type="EMBL" id="TCC97855.1"/>
    </source>
</evidence>
<dbReference type="OrthoDB" id="1522549at2"/>
<feature type="repeat" description="TPR" evidence="1">
    <location>
        <begin position="304"/>
        <end position="337"/>
    </location>
</feature>
<evidence type="ECO:0000256" key="1">
    <source>
        <dbReference type="PROSITE-ProRule" id="PRU00339"/>
    </source>
</evidence>